<proteinExistence type="predicted"/>
<evidence type="ECO:0000256" key="1">
    <source>
        <dbReference type="ARBA" id="ARBA00022723"/>
    </source>
</evidence>
<reference evidence="5 6" key="1">
    <citation type="submission" date="2018-11" db="EMBL/GenBank/DDBJ databases">
        <authorList>
            <consortium name="Pathogen Informatics"/>
        </authorList>
    </citation>
    <scope>NUCLEOTIDE SEQUENCE [LARGE SCALE GENOMIC DNA]</scope>
</reference>
<evidence type="ECO:0008006" key="7">
    <source>
        <dbReference type="Google" id="ProtNLM"/>
    </source>
</evidence>
<dbReference type="InterPro" id="IPR053793">
    <property type="entry name" value="PB1-like"/>
</dbReference>
<dbReference type="Proteomes" id="UP000281553">
    <property type="component" value="Unassembled WGS sequence"/>
</dbReference>
<dbReference type="InterPro" id="IPR020454">
    <property type="entry name" value="DAG/PE-bd"/>
</dbReference>
<dbReference type="PROSITE" id="PS51745">
    <property type="entry name" value="PB1"/>
    <property type="match status" value="1"/>
</dbReference>
<dbReference type="Gene3D" id="3.10.20.90">
    <property type="entry name" value="Phosphatidylinositol 3-kinase Catalytic Subunit, Chain A, domain 1"/>
    <property type="match status" value="1"/>
</dbReference>
<evidence type="ECO:0000259" key="4">
    <source>
        <dbReference type="PROSITE" id="PS51745"/>
    </source>
</evidence>
<dbReference type="PRINTS" id="PR00008">
    <property type="entry name" value="DAGPEDOMAIN"/>
</dbReference>
<evidence type="ECO:0000259" key="3">
    <source>
        <dbReference type="PROSITE" id="PS50081"/>
    </source>
</evidence>
<dbReference type="InterPro" id="IPR046349">
    <property type="entry name" value="C1-like_sf"/>
</dbReference>
<keyword evidence="1" id="KW-0479">Metal-binding</keyword>
<evidence type="ECO:0000256" key="2">
    <source>
        <dbReference type="ARBA" id="ARBA00022833"/>
    </source>
</evidence>
<dbReference type="InterPro" id="IPR002219">
    <property type="entry name" value="PKC_DAG/PE"/>
</dbReference>
<keyword evidence="6" id="KW-1185">Reference proteome</keyword>
<feature type="domain" description="PB1" evidence="4">
    <location>
        <begin position="1"/>
        <end position="69"/>
    </location>
</feature>
<dbReference type="GO" id="GO:0046872">
    <property type="term" value="F:metal ion binding"/>
    <property type="evidence" value="ECO:0007669"/>
    <property type="project" value="UniProtKB-KW"/>
</dbReference>
<protein>
    <recommendedName>
        <fullName evidence="7">Phorbol-ester/DAG-type domain-containing protein</fullName>
    </recommendedName>
</protein>
<gene>
    <name evidence="5" type="ORF">DILT_LOCUS6045</name>
</gene>
<accession>A0A3P7L0L0</accession>
<dbReference type="EMBL" id="UYRU01048674">
    <property type="protein sequence ID" value="VDN10214.1"/>
    <property type="molecule type" value="Genomic_DNA"/>
</dbReference>
<dbReference type="SUPFAM" id="SSF54277">
    <property type="entry name" value="CAD &amp; PB1 domains"/>
    <property type="match status" value="1"/>
</dbReference>
<dbReference type="PROSITE" id="PS50081">
    <property type="entry name" value="ZF_DAG_PE_2"/>
    <property type="match status" value="1"/>
</dbReference>
<dbReference type="Pfam" id="PF00564">
    <property type="entry name" value="PB1"/>
    <property type="match status" value="1"/>
</dbReference>
<keyword evidence="2" id="KW-0862">Zinc</keyword>
<dbReference type="AlphaFoldDB" id="A0A3P7L0L0"/>
<name>A0A3P7L0L0_DIBLA</name>
<feature type="domain" description="Phorbol-ester/DAG-type" evidence="3">
    <location>
        <begin position="66"/>
        <end position="113"/>
    </location>
</feature>
<evidence type="ECO:0000313" key="6">
    <source>
        <dbReference type="Proteomes" id="UP000281553"/>
    </source>
</evidence>
<dbReference type="Pfam" id="PF00130">
    <property type="entry name" value="C1_1"/>
    <property type="match status" value="1"/>
</dbReference>
<dbReference type="InterPro" id="IPR000270">
    <property type="entry name" value="PB1_dom"/>
</dbReference>
<sequence length="182" mass="20526">MTDVDTLRDYDNLCEEIRSLYHFPAQSVFTLKWIDDENDPCMLTNEAELREALRLYKLSKEAFLTLHELSELGNATCAYCQDRIWGLGQQGYKCNACKLLIHKRCTAAVDHRCGEREMLISDGITNNAFNASVSFLLSLSHQRPFISPCSTLSILHSTDLKKEGLLDIVNSYWVNGVSGLSG</sequence>
<dbReference type="Gene3D" id="3.30.60.20">
    <property type="match status" value="1"/>
</dbReference>
<evidence type="ECO:0000313" key="5">
    <source>
        <dbReference type="EMBL" id="VDN10214.1"/>
    </source>
</evidence>
<dbReference type="SUPFAM" id="SSF57889">
    <property type="entry name" value="Cysteine-rich domain"/>
    <property type="match status" value="1"/>
</dbReference>
<dbReference type="OrthoDB" id="63267at2759"/>
<organism evidence="5 6">
    <name type="scientific">Dibothriocephalus latus</name>
    <name type="common">Fish tapeworm</name>
    <name type="synonym">Diphyllobothrium latum</name>
    <dbReference type="NCBI Taxonomy" id="60516"/>
    <lineage>
        <taxon>Eukaryota</taxon>
        <taxon>Metazoa</taxon>
        <taxon>Spiralia</taxon>
        <taxon>Lophotrochozoa</taxon>
        <taxon>Platyhelminthes</taxon>
        <taxon>Cestoda</taxon>
        <taxon>Eucestoda</taxon>
        <taxon>Diphyllobothriidea</taxon>
        <taxon>Diphyllobothriidae</taxon>
        <taxon>Dibothriocephalus</taxon>
    </lineage>
</organism>
<dbReference type="SMART" id="SM00109">
    <property type="entry name" value="C1"/>
    <property type="match status" value="1"/>
</dbReference>